<feature type="region of interest" description="Disordered" evidence="1">
    <location>
        <begin position="145"/>
        <end position="182"/>
    </location>
</feature>
<organism evidence="2 3">
    <name type="scientific">Astrephomene gubernaculifera</name>
    <dbReference type="NCBI Taxonomy" id="47775"/>
    <lineage>
        <taxon>Eukaryota</taxon>
        <taxon>Viridiplantae</taxon>
        <taxon>Chlorophyta</taxon>
        <taxon>core chlorophytes</taxon>
        <taxon>Chlorophyceae</taxon>
        <taxon>CS clade</taxon>
        <taxon>Chlamydomonadales</taxon>
        <taxon>Astrephomenaceae</taxon>
        <taxon>Astrephomene</taxon>
    </lineage>
</organism>
<feature type="non-terminal residue" evidence="2">
    <location>
        <position position="1"/>
    </location>
</feature>
<evidence type="ECO:0000256" key="1">
    <source>
        <dbReference type="SAM" id="MobiDB-lite"/>
    </source>
</evidence>
<proteinExistence type="predicted"/>
<gene>
    <name evidence="2" type="ORF">Agub_g1536</name>
</gene>
<evidence type="ECO:0000313" key="2">
    <source>
        <dbReference type="EMBL" id="GFR40884.1"/>
    </source>
</evidence>
<dbReference type="AlphaFoldDB" id="A0AAD3DGL1"/>
<feature type="region of interest" description="Disordered" evidence="1">
    <location>
        <begin position="290"/>
        <end position="317"/>
    </location>
</feature>
<accession>A0AAD3DGL1</accession>
<reference evidence="2 3" key="1">
    <citation type="journal article" date="2021" name="Sci. Rep.">
        <title>Genome sequencing of the multicellular alga Astrephomene provides insights into convergent evolution of germ-soma differentiation.</title>
        <authorList>
            <person name="Yamashita S."/>
            <person name="Yamamoto K."/>
            <person name="Matsuzaki R."/>
            <person name="Suzuki S."/>
            <person name="Yamaguchi H."/>
            <person name="Hirooka S."/>
            <person name="Minakuchi Y."/>
            <person name="Miyagishima S."/>
            <person name="Kawachi M."/>
            <person name="Toyoda A."/>
            <person name="Nozaki H."/>
        </authorList>
    </citation>
    <scope>NUCLEOTIDE SEQUENCE [LARGE SCALE GENOMIC DNA]</scope>
    <source>
        <strain evidence="2 3">NIES-4017</strain>
    </source>
</reference>
<comment type="caution">
    <text evidence="2">The sequence shown here is derived from an EMBL/GenBank/DDBJ whole genome shotgun (WGS) entry which is preliminary data.</text>
</comment>
<dbReference type="Proteomes" id="UP001054857">
    <property type="component" value="Unassembled WGS sequence"/>
</dbReference>
<sequence>SGSQQQQTACWHRMMGAFLADAVLQYHGLPCGLPYMDLLRLAEVLSYMQESVLLLYRTEASGSTAATTRSTAAATTSAVQPLPSAFPGCCLSLLAAQGLLRCVRQVTEKVVRPRVEKSLVVTLMERLKQRDMAAAAATAAKTAAAAAGGGGGSGKRSNGQRSSSSTPNQPSTSTAATETQQQVGRLPSLADVTVAVRRTEDDLVRRMLDCVVKLHFQLLKEAAAAAAGTASGAGVAAESVTAEEAASMFQKRHVAAAKAAVRSYLETAAQRELLLQQLLRQRQLEEQQQQQQQQQALRRLQKRGAGSGKMPSGMGGGSGGVETFVYEEIYKDLDLMEAIAQAAIARR</sequence>
<evidence type="ECO:0000313" key="3">
    <source>
        <dbReference type="Proteomes" id="UP001054857"/>
    </source>
</evidence>
<protein>
    <submittedName>
        <fullName evidence="2">Uncharacterized protein</fullName>
    </submittedName>
</protein>
<feature type="compositionally biased region" description="Low complexity" evidence="1">
    <location>
        <begin position="162"/>
        <end position="182"/>
    </location>
</feature>
<keyword evidence="3" id="KW-1185">Reference proteome</keyword>
<feature type="non-terminal residue" evidence="2">
    <location>
        <position position="347"/>
    </location>
</feature>
<dbReference type="EMBL" id="BMAR01000001">
    <property type="protein sequence ID" value="GFR40884.1"/>
    <property type="molecule type" value="Genomic_DNA"/>
</dbReference>
<name>A0AAD3DGL1_9CHLO</name>